<reference evidence="4 5" key="1">
    <citation type="submission" date="2024-02" db="EMBL/GenBank/DDBJ databases">
        <title>Chromosome-scale genome assembly of the rough periwinkle Littorina saxatilis.</title>
        <authorList>
            <person name="De Jode A."/>
            <person name="Faria R."/>
            <person name="Formenti G."/>
            <person name="Sims Y."/>
            <person name="Smith T.P."/>
            <person name="Tracey A."/>
            <person name="Wood J.M.D."/>
            <person name="Zagrodzka Z.B."/>
            <person name="Johannesson K."/>
            <person name="Butlin R.K."/>
            <person name="Leder E.H."/>
        </authorList>
    </citation>
    <scope>NUCLEOTIDE SEQUENCE [LARGE SCALE GENOMIC DNA]</scope>
    <source>
        <strain evidence="4">Snail1</strain>
        <tissue evidence="4">Muscle</tissue>
    </source>
</reference>
<dbReference type="PANTHER" id="PTHR46599:SF3">
    <property type="entry name" value="PIGGYBAC TRANSPOSABLE ELEMENT-DERIVED PROTEIN 4"/>
    <property type="match status" value="1"/>
</dbReference>
<dbReference type="PANTHER" id="PTHR46599">
    <property type="entry name" value="PIGGYBAC TRANSPOSABLE ELEMENT-DERIVED PROTEIN 4"/>
    <property type="match status" value="1"/>
</dbReference>
<accession>A0AAN9AVH1</accession>
<dbReference type="Pfam" id="PF13842">
    <property type="entry name" value="zf-Tnp_2"/>
    <property type="match status" value="1"/>
</dbReference>
<protein>
    <recommendedName>
        <fullName evidence="6">PiggyBac transposable element-derived protein domain-containing protein</fullName>
    </recommendedName>
</protein>
<name>A0AAN9AVH1_9CAEN</name>
<organism evidence="4 5">
    <name type="scientific">Littorina saxatilis</name>
    <dbReference type="NCBI Taxonomy" id="31220"/>
    <lineage>
        <taxon>Eukaryota</taxon>
        <taxon>Metazoa</taxon>
        <taxon>Spiralia</taxon>
        <taxon>Lophotrochozoa</taxon>
        <taxon>Mollusca</taxon>
        <taxon>Gastropoda</taxon>
        <taxon>Caenogastropoda</taxon>
        <taxon>Littorinimorpha</taxon>
        <taxon>Littorinoidea</taxon>
        <taxon>Littorinidae</taxon>
        <taxon>Littorina</taxon>
    </lineage>
</organism>
<evidence type="ECO:0000256" key="1">
    <source>
        <dbReference type="SAM" id="MobiDB-lite"/>
    </source>
</evidence>
<evidence type="ECO:0008006" key="6">
    <source>
        <dbReference type="Google" id="ProtNLM"/>
    </source>
</evidence>
<keyword evidence="5" id="KW-1185">Reference proteome</keyword>
<evidence type="ECO:0000313" key="5">
    <source>
        <dbReference type="Proteomes" id="UP001374579"/>
    </source>
</evidence>
<feature type="domain" description="PiggyBac transposable element-derived protein 4 C-terminal zinc-finger" evidence="2">
    <location>
        <begin position="602"/>
        <end position="651"/>
    </location>
</feature>
<feature type="compositionally biased region" description="Basic residues" evidence="1">
    <location>
        <begin position="123"/>
        <end position="141"/>
    </location>
</feature>
<dbReference type="AlphaFoldDB" id="A0AAN9AVH1"/>
<comment type="caution">
    <text evidence="4">The sequence shown here is derived from an EMBL/GenBank/DDBJ whole genome shotgun (WGS) entry which is preliminary data.</text>
</comment>
<sequence>MSRKKRFTTAEVLEQVFADSDSEFEPDSDECTESNVSETSESCDQQITNHAQCDVEERDSLISEPSTSTGRTQTRRGRGSTHASDTRPDITDGSDTDMSENDVDSDATDDYIVPPPTPPPIRARGRGRGRVRGRARQRPRRGANVNRAVPLNDPDWSQVDEEPERFAFRGNPGLQIDMEDKLTPLDFFSIFIDDEQLAVFVEQTNLYAQQRIATKVNILPHSVFGQWSPVTLLEMKTFIALTINMGLVWKPEMKGYWSTDLLTATPFFGNYMSRDRYLAIMTFFHVVDNTTRNVDVPDKLFKVRPLFDKLAARFKSAYNPRQELSVDESMVPWRGRLSFRMFIPSKPTRYGIKMYCCCEAETGYVCRMQIYTGAGTNGPEKNHGENVVKRLVADMLGLGHTIYMDSFFSSVALYEYLHSHDTMAVGTVLAGRVGVPRCLHPKTLKLKKGEFVFRRKGNLLCLRMNDRKNVVLLSTIHTAEVAVADEDGAEDGARVPNNKPKVITDYNHHMNGVDTFDQNLGYYSFYRKTIKWWKRMAFHLVHLAKVQSYTLYRQTVRSPLSQYVYTKELIRQMVQDVPLKKKTKVRHPPDIERLTARHFQGKEHPSRNCAVCSFRNPDKNGPRYLRKKDTNFMCKQCNLGMCFEPCFELFHTRKDYKRAVIEALQLDL</sequence>
<feature type="compositionally biased region" description="Acidic residues" evidence="1">
    <location>
        <begin position="92"/>
        <end position="109"/>
    </location>
</feature>
<dbReference type="Proteomes" id="UP001374579">
    <property type="component" value="Unassembled WGS sequence"/>
</dbReference>
<dbReference type="EMBL" id="JBAMIC010000019">
    <property type="protein sequence ID" value="KAK7094016.1"/>
    <property type="molecule type" value="Genomic_DNA"/>
</dbReference>
<feature type="region of interest" description="Disordered" evidence="1">
    <location>
        <begin position="17"/>
        <end position="158"/>
    </location>
</feature>
<dbReference type="Pfam" id="PF13843">
    <property type="entry name" value="DDE_Tnp_1_7"/>
    <property type="match status" value="1"/>
</dbReference>
<feature type="domain" description="PiggyBac transposable element-derived protein" evidence="3">
    <location>
        <begin position="183"/>
        <end position="545"/>
    </location>
</feature>
<evidence type="ECO:0000259" key="2">
    <source>
        <dbReference type="Pfam" id="PF13842"/>
    </source>
</evidence>
<gene>
    <name evidence="4" type="ORF">V1264_007692</name>
</gene>
<feature type="compositionally biased region" description="Acidic residues" evidence="1">
    <location>
        <begin position="20"/>
        <end position="32"/>
    </location>
</feature>
<evidence type="ECO:0000259" key="3">
    <source>
        <dbReference type="Pfam" id="PF13843"/>
    </source>
</evidence>
<evidence type="ECO:0000313" key="4">
    <source>
        <dbReference type="EMBL" id="KAK7094016.1"/>
    </source>
</evidence>
<dbReference type="InterPro" id="IPR029526">
    <property type="entry name" value="PGBD"/>
</dbReference>
<proteinExistence type="predicted"/>
<dbReference type="InterPro" id="IPR032718">
    <property type="entry name" value="PGBD4_Znf_C"/>
</dbReference>
<feature type="compositionally biased region" description="Polar residues" evidence="1">
    <location>
        <begin position="33"/>
        <end position="51"/>
    </location>
</feature>